<dbReference type="AlphaFoldDB" id="A0A0P4WIG2"/>
<name>A0A0P4WIG2_SCYOL</name>
<dbReference type="SUPFAM" id="SSF46966">
    <property type="entry name" value="Spectrin repeat"/>
    <property type="match status" value="1"/>
</dbReference>
<protein>
    <submittedName>
        <fullName evidence="2">Uncharacterized protein</fullName>
    </submittedName>
</protein>
<dbReference type="EMBL" id="GDRN01056849">
    <property type="protein sequence ID" value="JAI65773.1"/>
    <property type="molecule type" value="Transcribed_RNA"/>
</dbReference>
<dbReference type="InterPro" id="IPR002017">
    <property type="entry name" value="Spectrin_repeat"/>
</dbReference>
<dbReference type="Pfam" id="PF00435">
    <property type="entry name" value="Spectrin"/>
    <property type="match status" value="1"/>
</dbReference>
<feature type="coiled-coil region" evidence="1">
    <location>
        <begin position="20"/>
        <end position="54"/>
    </location>
</feature>
<evidence type="ECO:0000256" key="1">
    <source>
        <dbReference type="SAM" id="Coils"/>
    </source>
</evidence>
<keyword evidence="1" id="KW-0175">Coiled coil</keyword>
<dbReference type="Gene3D" id="1.20.58.60">
    <property type="match status" value="1"/>
</dbReference>
<evidence type="ECO:0000313" key="2">
    <source>
        <dbReference type="EMBL" id="JAI65773.1"/>
    </source>
</evidence>
<organism evidence="2">
    <name type="scientific">Scylla olivacea</name>
    <name type="common">Orange mud crab</name>
    <name type="synonym">Cancer olivacea</name>
    <dbReference type="NCBI Taxonomy" id="85551"/>
    <lineage>
        <taxon>Eukaryota</taxon>
        <taxon>Metazoa</taxon>
        <taxon>Ecdysozoa</taxon>
        <taxon>Arthropoda</taxon>
        <taxon>Crustacea</taxon>
        <taxon>Multicrustacea</taxon>
        <taxon>Malacostraca</taxon>
        <taxon>Eumalacostraca</taxon>
        <taxon>Eucarida</taxon>
        <taxon>Decapoda</taxon>
        <taxon>Pleocyemata</taxon>
        <taxon>Brachyura</taxon>
        <taxon>Eubrachyura</taxon>
        <taxon>Portunoidea</taxon>
        <taxon>Portunidae</taxon>
        <taxon>Portuninae</taxon>
        <taxon>Scylla</taxon>
    </lineage>
</organism>
<reference evidence="2" key="1">
    <citation type="submission" date="2015-09" db="EMBL/GenBank/DDBJ databases">
        <title>Scylla olivacea transcriptome.</title>
        <authorList>
            <person name="Ikhwanuddin M."/>
        </authorList>
    </citation>
    <scope>NUCLEOTIDE SEQUENCE</scope>
</reference>
<accession>A0A0P4WIG2</accession>
<proteinExistence type="predicted"/>
<sequence length="123" mass="14681">MEKMLIQRCLAGIPRDLDLLEQLVIEHKQFENDLSSRELEVESIQKNYQNLSRRTPAIQRTVESITQQWDRIWALSHVYIERCDFLFLCAWHVCYSRCVYGAVWHQIILFIDKYEYCLGVVVA</sequence>